<dbReference type="InterPro" id="IPR050426">
    <property type="entry name" value="Glycosyltransferase_28"/>
</dbReference>
<reference evidence="1 2" key="1">
    <citation type="journal article" date="2020" name="ISME J.">
        <title>Comparative genomics reveals insights into cyanobacterial evolution and habitat adaptation.</title>
        <authorList>
            <person name="Chen M.Y."/>
            <person name="Teng W.K."/>
            <person name="Zhao L."/>
            <person name="Hu C.X."/>
            <person name="Zhou Y.K."/>
            <person name="Han B.P."/>
            <person name="Song L.R."/>
            <person name="Shu W.S."/>
        </authorList>
    </citation>
    <scope>NUCLEOTIDE SEQUENCE [LARGE SCALE GENOMIC DNA]</scope>
    <source>
        <strain evidence="1 2">FACHB-288</strain>
    </source>
</reference>
<comment type="caution">
    <text evidence="1">The sequence shown here is derived from an EMBL/GenBank/DDBJ whole genome shotgun (WGS) entry which is preliminary data.</text>
</comment>
<dbReference type="InterPro" id="IPR002213">
    <property type="entry name" value="UDP_glucos_trans"/>
</dbReference>
<protein>
    <submittedName>
        <fullName evidence="1">Glycosyltransferase</fullName>
    </submittedName>
</protein>
<dbReference type="PANTHER" id="PTHR48050">
    <property type="entry name" value="STEROL 3-BETA-GLUCOSYLTRANSFERASE"/>
    <property type="match status" value="1"/>
</dbReference>
<gene>
    <name evidence="1" type="ORF">H6G24_35845</name>
</gene>
<name>A0ABR8AL40_9CYAN</name>
<dbReference type="EMBL" id="JACJQH010000110">
    <property type="protein sequence ID" value="MBD2200757.1"/>
    <property type="molecule type" value="Genomic_DNA"/>
</dbReference>
<evidence type="ECO:0000313" key="1">
    <source>
        <dbReference type="EMBL" id="MBD2200757.1"/>
    </source>
</evidence>
<proteinExistence type="predicted"/>
<dbReference type="RefSeq" id="WP_190551494.1">
    <property type="nucleotide sequence ID" value="NZ_CAWPNO010000014.1"/>
</dbReference>
<dbReference type="Gene3D" id="3.40.50.2000">
    <property type="entry name" value="Glycogen Phosphorylase B"/>
    <property type="match status" value="2"/>
</dbReference>
<dbReference type="CDD" id="cd03784">
    <property type="entry name" value="GT1_Gtf-like"/>
    <property type="match status" value="1"/>
</dbReference>
<dbReference type="PANTHER" id="PTHR48050:SF13">
    <property type="entry name" value="STEROL 3-BETA-GLUCOSYLTRANSFERASE UGT80A2"/>
    <property type="match status" value="1"/>
</dbReference>
<organism evidence="1 2">
    <name type="scientific">Calothrix parietina FACHB-288</name>
    <dbReference type="NCBI Taxonomy" id="2692896"/>
    <lineage>
        <taxon>Bacteria</taxon>
        <taxon>Bacillati</taxon>
        <taxon>Cyanobacteriota</taxon>
        <taxon>Cyanophyceae</taxon>
        <taxon>Nostocales</taxon>
        <taxon>Calotrichaceae</taxon>
        <taxon>Calothrix</taxon>
    </lineage>
</organism>
<keyword evidence="2" id="KW-1185">Reference proteome</keyword>
<dbReference type="SUPFAM" id="SSF53756">
    <property type="entry name" value="UDP-Glycosyltransferase/glycogen phosphorylase"/>
    <property type="match status" value="1"/>
</dbReference>
<accession>A0ABR8AL40</accession>
<dbReference type="Proteomes" id="UP000658514">
    <property type="component" value="Unassembled WGS sequence"/>
</dbReference>
<dbReference type="Pfam" id="PF00201">
    <property type="entry name" value="UDPGT"/>
    <property type="match status" value="1"/>
</dbReference>
<evidence type="ECO:0000313" key="2">
    <source>
        <dbReference type="Proteomes" id="UP000658514"/>
    </source>
</evidence>
<sequence length="424" mass="46790">MTHFGIICPPYPGHLNPQAALGRELRSRGHQVTMLQIPDLEFKVRSQGVNFYPVGEGIYQPGAMAQTFTQLGKLTAVEALRYSLDFCQQMVEIICQDAPKAIAATGIDVLLVDQLEPVGETVAEYLNLPFICISCGQVIHRRADVPPFFTPWNYHNNQWAKIRNQVAYYFLDRSCQPILRQINYYRQQWKLSDYRHIYASNAQLAHISQQPAAFEFPIANLRSHLHYVGPLRNPAPQVVDFPYNQLTSQPMIYASLGSIQNTKEGVFRCIAAACADLDVQLVIAHGGGMSAEIVNSLPGSPLVVDYAPQPDVLATASLTITHAGMNTTLDSLTYGVPLVAIPITFEQPGTGARIRATGVGEVLSLANLSVSKLRSLIQQVLTKPNYRHQAQKIQQSIQQADGVKQAANIIEQVTQSSNNQVVEA</sequence>